<dbReference type="Proteomes" id="UP000319949">
    <property type="component" value="Unassembled WGS sequence"/>
</dbReference>
<protein>
    <submittedName>
        <fullName evidence="3">Prepilin peptidase CpaA</fullName>
    </submittedName>
</protein>
<dbReference type="GO" id="GO:0004190">
    <property type="term" value="F:aspartic-type endopeptidase activity"/>
    <property type="evidence" value="ECO:0007669"/>
    <property type="project" value="InterPro"/>
</dbReference>
<sequence>MSWANIIVLAACALSLYAAWADFRKFTIRNGLVLALAGLFVVHALLVGQWSDLKWDLAFAGLMFVLLLVLYAMGGMGGGDVKLLAVAFLWTGMAAAMPFAVTLAVLTVLHGAAAKLGWVGTAPASDGRLRIPYAPSIAGALVVAMGLRFLA</sequence>
<keyword evidence="1" id="KW-0472">Membrane</keyword>
<name>A0A560DPT4_9BRAD</name>
<feature type="domain" description="Prepilin type IV endopeptidase peptidase" evidence="2">
    <location>
        <begin position="10"/>
        <end position="108"/>
    </location>
</feature>
<accession>A0A560DPT4</accession>
<dbReference type="InterPro" id="IPR000045">
    <property type="entry name" value="Prepilin_IV_endopep_pep"/>
</dbReference>
<dbReference type="Gene3D" id="1.20.120.1220">
    <property type="match status" value="1"/>
</dbReference>
<dbReference type="OrthoDB" id="5329005at2"/>
<feature type="transmembrane region" description="Helical" evidence="1">
    <location>
        <begin position="57"/>
        <end position="77"/>
    </location>
</feature>
<dbReference type="GO" id="GO:0016020">
    <property type="term" value="C:membrane"/>
    <property type="evidence" value="ECO:0007669"/>
    <property type="project" value="InterPro"/>
</dbReference>
<dbReference type="AlphaFoldDB" id="A0A560DPT4"/>
<evidence type="ECO:0000256" key="1">
    <source>
        <dbReference type="SAM" id="Phobius"/>
    </source>
</evidence>
<feature type="transmembrane region" description="Helical" evidence="1">
    <location>
        <begin position="130"/>
        <end position="150"/>
    </location>
</feature>
<evidence type="ECO:0000313" key="4">
    <source>
        <dbReference type="Proteomes" id="UP000319949"/>
    </source>
</evidence>
<comment type="caution">
    <text evidence="3">The sequence shown here is derived from an EMBL/GenBank/DDBJ whole genome shotgun (WGS) entry which is preliminary data.</text>
</comment>
<keyword evidence="1" id="KW-1133">Transmembrane helix</keyword>
<feature type="transmembrane region" description="Helical" evidence="1">
    <location>
        <begin position="31"/>
        <end position="50"/>
    </location>
</feature>
<feature type="transmembrane region" description="Helical" evidence="1">
    <location>
        <begin position="83"/>
        <end position="109"/>
    </location>
</feature>
<organism evidence="3 4">
    <name type="scientific">Bradyrhizobium stylosanthis</name>
    <dbReference type="NCBI Taxonomy" id="1803665"/>
    <lineage>
        <taxon>Bacteria</taxon>
        <taxon>Pseudomonadati</taxon>
        <taxon>Pseudomonadota</taxon>
        <taxon>Alphaproteobacteria</taxon>
        <taxon>Hyphomicrobiales</taxon>
        <taxon>Nitrobacteraceae</taxon>
        <taxon>Bradyrhizobium</taxon>
    </lineage>
</organism>
<proteinExistence type="predicted"/>
<keyword evidence="1" id="KW-0812">Transmembrane</keyword>
<dbReference type="RefSeq" id="WP_145662703.1">
    <property type="nucleotide sequence ID" value="NZ_VITK01000004.1"/>
</dbReference>
<evidence type="ECO:0000313" key="3">
    <source>
        <dbReference type="EMBL" id="TWA99134.1"/>
    </source>
</evidence>
<dbReference type="Pfam" id="PF01478">
    <property type="entry name" value="Peptidase_A24"/>
    <property type="match status" value="1"/>
</dbReference>
<gene>
    <name evidence="3" type="ORF">FBZ96_104102</name>
</gene>
<reference evidence="3 4" key="1">
    <citation type="submission" date="2019-06" db="EMBL/GenBank/DDBJ databases">
        <title>Genomic Encyclopedia of Type Strains, Phase IV (KMG-V): Genome sequencing to study the core and pangenomes of soil and plant-associated prokaryotes.</title>
        <authorList>
            <person name="Whitman W."/>
        </authorList>
    </citation>
    <scope>NUCLEOTIDE SEQUENCE [LARGE SCALE GENOMIC DNA]</scope>
    <source>
        <strain evidence="3 4">BR 510</strain>
    </source>
</reference>
<keyword evidence="4" id="KW-1185">Reference proteome</keyword>
<dbReference type="EMBL" id="VITK01000004">
    <property type="protein sequence ID" value="TWA99134.1"/>
    <property type="molecule type" value="Genomic_DNA"/>
</dbReference>
<evidence type="ECO:0000259" key="2">
    <source>
        <dbReference type="Pfam" id="PF01478"/>
    </source>
</evidence>